<dbReference type="STRING" id="1348253.LK09_14195"/>
<feature type="domain" description="DUF7882" evidence="1">
    <location>
        <begin position="1"/>
        <end position="96"/>
    </location>
</feature>
<dbReference type="EMBL" id="JTDK01000014">
    <property type="protein sequence ID" value="KHK96514.1"/>
    <property type="molecule type" value="Genomic_DNA"/>
</dbReference>
<evidence type="ECO:0000259" key="1">
    <source>
        <dbReference type="Pfam" id="PF25355"/>
    </source>
</evidence>
<reference evidence="2 3" key="1">
    <citation type="submission" date="2014-11" db="EMBL/GenBank/DDBJ databases">
        <title>Genome sequence of Microbacterium mangrovi MUSC 115(T).</title>
        <authorList>
            <person name="Lee L.-H."/>
        </authorList>
    </citation>
    <scope>NUCLEOTIDE SEQUENCE [LARGE SCALE GENOMIC DNA]</scope>
    <source>
        <strain evidence="2 3">MUSC 115</strain>
    </source>
</reference>
<sequence>MGKLTYDHDLRVEFEDRLLLHLQQVISNKLRRDEPFLFTWRDEPSLGDGRTSVWIHAHVALTYKYYGSRRPSLNRNWLEALGYTANTPEGLHVVPEPADDALDRIEAE</sequence>
<dbReference type="OrthoDB" id="5123855at2"/>
<evidence type="ECO:0000313" key="2">
    <source>
        <dbReference type="EMBL" id="KHK96514.1"/>
    </source>
</evidence>
<organism evidence="2 3">
    <name type="scientific">Microbacterium mangrovi</name>
    <dbReference type="NCBI Taxonomy" id="1348253"/>
    <lineage>
        <taxon>Bacteria</taxon>
        <taxon>Bacillati</taxon>
        <taxon>Actinomycetota</taxon>
        <taxon>Actinomycetes</taxon>
        <taxon>Micrococcales</taxon>
        <taxon>Microbacteriaceae</taxon>
        <taxon>Microbacterium</taxon>
    </lineage>
</organism>
<comment type="caution">
    <text evidence="2">The sequence shown here is derived from an EMBL/GenBank/DDBJ whole genome shotgun (WGS) entry which is preliminary data.</text>
</comment>
<evidence type="ECO:0000313" key="3">
    <source>
        <dbReference type="Proteomes" id="UP000031030"/>
    </source>
</evidence>
<dbReference type="Proteomes" id="UP000031030">
    <property type="component" value="Unassembled WGS sequence"/>
</dbReference>
<proteinExistence type="predicted"/>
<gene>
    <name evidence="2" type="ORF">LK09_14195</name>
</gene>
<protein>
    <submittedName>
        <fullName evidence="2">ATP-dependent DNA ligase</fullName>
    </submittedName>
</protein>
<name>A0A0B2A3X5_9MICO</name>
<dbReference type="RefSeq" id="WP_039400801.1">
    <property type="nucleotide sequence ID" value="NZ_JTDK01000014.1"/>
</dbReference>
<dbReference type="InterPro" id="IPR057204">
    <property type="entry name" value="DUF7882"/>
</dbReference>
<accession>A0A0B2A3X5</accession>
<keyword evidence="3" id="KW-1185">Reference proteome</keyword>
<dbReference type="Pfam" id="PF25355">
    <property type="entry name" value="DUF7882"/>
    <property type="match status" value="1"/>
</dbReference>
<keyword evidence="2" id="KW-0436">Ligase</keyword>
<dbReference type="AlphaFoldDB" id="A0A0B2A3X5"/>
<dbReference type="GO" id="GO:0016874">
    <property type="term" value="F:ligase activity"/>
    <property type="evidence" value="ECO:0007669"/>
    <property type="project" value="UniProtKB-KW"/>
</dbReference>